<comment type="caution">
    <text evidence="1">The sequence shown here is derived from an EMBL/GenBank/DDBJ whole genome shotgun (WGS) entry which is preliminary data.</text>
</comment>
<sequence>LTIAILAFRMGGPVKAAKTAYSHLWKLPEQTCHQAQPQNFHMEGDDGDLFDDHRLTIVWETRDALVSSASSSHHLFLSGDTRPQQLSIATEMREENEAGGPIAIIYDSRNAALVYECQDPEVTRYSLSLDFHLRTTANDVLCGLQDFKCDETYLSRLTYNDLLTGPTILDYNRHFDRLLFSPESLEIMVDRLRAIDISQPEHPQALSYDAFDQRVKAYKDENHSRIPPAILSMENDIRVSGLYASAALFFDNVCFKARRDVHLPLGWDLFPHDVTDDSREWARKQLRDSTGERVAQRLGEYAAALVKMPHTYRDLLSTAKLQSLANNVHKRCLELTSDGYIDPLSVLPSVASFAFALGKAINRPKEIQANVEPWIEEVDCQIYRTRCLYLFLCADWLADYLGKPLKGPFMLRTHGPKVIKRLRGEVTLMASVLLRNWVAWGMFVEGLPRGGDRIRISHSSAEPTLIPGLSS</sequence>
<keyword evidence="2" id="KW-1185">Reference proteome</keyword>
<gene>
    <name evidence="1" type="ORF">EK21DRAFT_65071</name>
</gene>
<reference evidence="1" key="1">
    <citation type="journal article" date="2020" name="Stud. Mycol.">
        <title>101 Dothideomycetes genomes: a test case for predicting lifestyles and emergence of pathogens.</title>
        <authorList>
            <person name="Haridas S."/>
            <person name="Albert R."/>
            <person name="Binder M."/>
            <person name="Bloem J."/>
            <person name="Labutti K."/>
            <person name="Salamov A."/>
            <person name="Andreopoulos B."/>
            <person name="Baker S."/>
            <person name="Barry K."/>
            <person name="Bills G."/>
            <person name="Bluhm B."/>
            <person name="Cannon C."/>
            <person name="Castanera R."/>
            <person name="Culley D."/>
            <person name="Daum C."/>
            <person name="Ezra D."/>
            <person name="Gonzalez J."/>
            <person name="Henrissat B."/>
            <person name="Kuo A."/>
            <person name="Liang C."/>
            <person name="Lipzen A."/>
            <person name="Lutzoni F."/>
            <person name="Magnuson J."/>
            <person name="Mondo S."/>
            <person name="Nolan M."/>
            <person name="Ohm R."/>
            <person name="Pangilinan J."/>
            <person name="Park H.-J."/>
            <person name="Ramirez L."/>
            <person name="Alfaro M."/>
            <person name="Sun H."/>
            <person name="Tritt A."/>
            <person name="Yoshinaga Y."/>
            <person name="Zwiers L.-H."/>
            <person name="Turgeon B."/>
            <person name="Goodwin S."/>
            <person name="Spatafora J."/>
            <person name="Crous P."/>
            <person name="Grigoriev I."/>
        </authorList>
    </citation>
    <scope>NUCLEOTIDE SEQUENCE</scope>
    <source>
        <strain evidence="1">CBS 110217</strain>
    </source>
</reference>
<dbReference type="AlphaFoldDB" id="A0A9P4H9D0"/>
<dbReference type="EMBL" id="ML978188">
    <property type="protein sequence ID" value="KAF2030686.1"/>
    <property type="molecule type" value="Genomic_DNA"/>
</dbReference>
<accession>A0A9P4H9D0</accession>
<evidence type="ECO:0000313" key="1">
    <source>
        <dbReference type="EMBL" id="KAF2030686.1"/>
    </source>
</evidence>
<dbReference type="OrthoDB" id="3932667at2759"/>
<proteinExistence type="predicted"/>
<evidence type="ECO:0000313" key="2">
    <source>
        <dbReference type="Proteomes" id="UP000799777"/>
    </source>
</evidence>
<organism evidence="1 2">
    <name type="scientific">Setomelanomma holmii</name>
    <dbReference type="NCBI Taxonomy" id="210430"/>
    <lineage>
        <taxon>Eukaryota</taxon>
        <taxon>Fungi</taxon>
        <taxon>Dikarya</taxon>
        <taxon>Ascomycota</taxon>
        <taxon>Pezizomycotina</taxon>
        <taxon>Dothideomycetes</taxon>
        <taxon>Pleosporomycetidae</taxon>
        <taxon>Pleosporales</taxon>
        <taxon>Pleosporineae</taxon>
        <taxon>Phaeosphaeriaceae</taxon>
        <taxon>Setomelanomma</taxon>
    </lineage>
</organism>
<dbReference type="Proteomes" id="UP000799777">
    <property type="component" value="Unassembled WGS sequence"/>
</dbReference>
<feature type="non-terminal residue" evidence="1">
    <location>
        <position position="1"/>
    </location>
</feature>
<protein>
    <submittedName>
        <fullName evidence="1">Uncharacterized protein</fullName>
    </submittedName>
</protein>
<name>A0A9P4H9D0_9PLEO</name>